<dbReference type="Pfam" id="PF02424">
    <property type="entry name" value="ApbE"/>
    <property type="match status" value="1"/>
</dbReference>
<evidence type="ECO:0000256" key="9">
    <source>
        <dbReference type="ARBA" id="ARBA00031306"/>
    </source>
</evidence>
<dbReference type="PANTHER" id="PTHR30040:SF2">
    <property type="entry name" value="FAD:PROTEIN FMN TRANSFERASE"/>
    <property type="match status" value="1"/>
</dbReference>
<evidence type="ECO:0000256" key="5">
    <source>
        <dbReference type="ARBA" id="ARBA00022679"/>
    </source>
</evidence>
<comment type="caution">
    <text evidence="11">The sequence shown here is derived from an EMBL/GenBank/DDBJ whole genome shotgun (WGS) entry which is preliminary data.</text>
</comment>
<dbReference type="GO" id="GO:0016740">
    <property type="term" value="F:transferase activity"/>
    <property type="evidence" value="ECO:0007669"/>
    <property type="project" value="UniProtKB-KW"/>
</dbReference>
<comment type="catalytic activity">
    <reaction evidence="10">
        <text>L-threonyl-[protein] + FAD = FMN-L-threonyl-[protein] + AMP + H(+)</text>
        <dbReference type="Rhea" id="RHEA:36847"/>
        <dbReference type="Rhea" id="RHEA-COMP:11060"/>
        <dbReference type="Rhea" id="RHEA-COMP:11061"/>
        <dbReference type="ChEBI" id="CHEBI:15378"/>
        <dbReference type="ChEBI" id="CHEBI:30013"/>
        <dbReference type="ChEBI" id="CHEBI:57692"/>
        <dbReference type="ChEBI" id="CHEBI:74257"/>
        <dbReference type="ChEBI" id="CHEBI:456215"/>
        <dbReference type="EC" id="2.7.1.180"/>
    </reaction>
</comment>
<protein>
    <recommendedName>
        <fullName evidence="3">FAD:protein FMN transferase</fullName>
        <ecNumber evidence="2">2.7.1.180</ecNumber>
    </recommendedName>
    <alternativeName>
        <fullName evidence="9">Flavin transferase</fullName>
    </alternativeName>
</protein>
<sequence>MSPARTWRDWSCTVRVLVDADERTADAGERIVRDLMASVERAASRFRPDSELEVVSDAAPRLLPVGPTAQRLVAVALDAARRTDGAVDPTVGGPLQALGYDADIATVRSRSPRAARATDPTGAAADWTKVVLDTDLGRVGLPRGLRLDLGATAKAWTADEAARRIAAAHRCPALVEIGGDIAVAGAARRPWLVRVAEVEGGPGEVVGLTHGGLATSSAVARRWDTPHGPAHHVVDPATGRPTSGPVRTATVWSASAVEANTFSTAALVWGSRAEARLRLAGASARLVRTDDTVRTVGDWPTEEVAA</sequence>
<dbReference type="PANTHER" id="PTHR30040">
    <property type="entry name" value="THIAMINE BIOSYNTHESIS LIPOPROTEIN APBE"/>
    <property type="match status" value="1"/>
</dbReference>
<evidence type="ECO:0000256" key="6">
    <source>
        <dbReference type="ARBA" id="ARBA00022723"/>
    </source>
</evidence>
<keyword evidence="5 11" id="KW-0808">Transferase</keyword>
<keyword evidence="12" id="KW-1185">Reference proteome</keyword>
<dbReference type="EMBL" id="JAIQZJ010000003">
    <property type="protein sequence ID" value="MBZ5737888.1"/>
    <property type="molecule type" value="Genomic_DNA"/>
</dbReference>
<name>A0ABS7UA73_9ACTN</name>
<evidence type="ECO:0000256" key="2">
    <source>
        <dbReference type="ARBA" id="ARBA00011955"/>
    </source>
</evidence>
<organism evidence="11 12">
    <name type="scientific">Nocardioides mangrovi</name>
    <dbReference type="NCBI Taxonomy" id="2874580"/>
    <lineage>
        <taxon>Bacteria</taxon>
        <taxon>Bacillati</taxon>
        <taxon>Actinomycetota</taxon>
        <taxon>Actinomycetes</taxon>
        <taxon>Propionibacteriales</taxon>
        <taxon>Nocardioidaceae</taxon>
        <taxon>Nocardioides</taxon>
    </lineage>
</organism>
<evidence type="ECO:0000313" key="12">
    <source>
        <dbReference type="Proteomes" id="UP000780875"/>
    </source>
</evidence>
<evidence type="ECO:0000256" key="4">
    <source>
        <dbReference type="ARBA" id="ARBA00022630"/>
    </source>
</evidence>
<dbReference type="InterPro" id="IPR003374">
    <property type="entry name" value="ApbE-like_sf"/>
</dbReference>
<dbReference type="Proteomes" id="UP000780875">
    <property type="component" value="Unassembled WGS sequence"/>
</dbReference>
<dbReference type="Gene3D" id="3.10.520.10">
    <property type="entry name" value="ApbE-like domains"/>
    <property type="match status" value="1"/>
</dbReference>
<proteinExistence type="predicted"/>
<dbReference type="EC" id="2.7.1.180" evidence="2"/>
<accession>A0ABS7UA73</accession>
<evidence type="ECO:0000256" key="8">
    <source>
        <dbReference type="ARBA" id="ARBA00022842"/>
    </source>
</evidence>
<dbReference type="InterPro" id="IPR024932">
    <property type="entry name" value="ApbE"/>
</dbReference>
<gene>
    <name evidence="11" type="ORF">K8U61_06930</name>
</gene>
<keyword evidence="7" id="KW-0274">FAD</keyword>
<dbReference type="SUPFAM" id="SSF143631">
    <property type="entry name" value="ApbE-like"/>
    <property type="match status" value="1"/>
</dbReference>
<evidence type="ECO:0000256" key="7">
    <source>
        <dbReference type="ARBA" id="ARBA00022827"/>
    </source>
</evidence>
<keyword evidence="6" id="KW-0479">Metal-binding</keyword>
<reference evidence="11 12" key="1">
    <citation type="submission" date="2021-09" db="EMBL/GenBank/DDBJ databases">
        <title>Whole genome sequence of Nocardioides sp. GBK3QG-3.</title>
        <authorList>
            <person name="Tuo L."/>
        </authorList>
    </citation>
    <scope>NUCLEOTIDE SEQUENCE [LARGE SCALE GENOMIC DNA]</scope>
    <source>
        <strain evidence="11 12">GBK3QG-3</strain>
    </source>
</reference>
<evidence type="ECO:0000256" key="10">
    <source>
        <dbReference type="ARBA" id="ARBA00048540"/>
    </source>
</evidence>
<keyword evidence="8" id="KW-0460">Magnesium</keyword>
<evidence type="ECO:0000256" key="3">
    <source>
        <dbReference type="ARBA" id="ARBA00016337"/>
    </source>
</evidence>
<dbReference type="RefSeq" id="WP_224122265.1">
    <property type="nucleotide sequence ID" value="NZ_JAIQZJ010000003.1"/>
</dbReference>
<keyword evidence="4" id="KW-0285">Flavoprotein</keyword>
<comment type="cofactor">
    <cofactor evidence="1">
        <name>Mg(2+)</name>
        <dbReference type="ChEBI" id="CHEBI:18420"/>
    </cofactor>
</comment>
<evidence type="ECO:0000256" key="1">
    <source>
        <dbReference type="ARBA" id="ARBA00001946"/>
    </source>
</evidence>
<evidence type="ECO:0000313" key="11">
    <source>
        <dbReference type="EMBL" id="MBZ5737888.1"/>
    </source>
</evidence>